<dbReference type="InterPro" id="IPR051531">
    <property type="entry name" value="N-acetyltransferase"/>
</dbReference>
<dbReference type="SUPFAM" id="SSF55729">
    <property type="entry name" value="Acyl-CoA N-acyltransferases (Nat)"/>
    <property type="match status" value="1"/>
</dbReference>
<accession>A0A7L7L5L1</accession>
<name>A0A7L7L5L1_9BACT</name>
<reference evidence="2 3" key="2">
    <citation type="submission" date="2020-08" db="EMBL/GenBank/DDBJ databases">
        <title>Adhaeribacter dokdonensis sp. nov., isolated from the rhizosphere of Elymus tsukushiensis, a plant native to the Dokdo Islands, Republic of Korea.</title>
        <authorList>
            <person name="Ghim S.Y."/>
        </authorList>
    </citation>
    <scope>NUCLEOTIDE SEQUENCE [LARGE SCALE GENOMIC DNA]</scope>
    <source>
        <strain evidence="2 3">KUDC8001</strain>
    </source>
</reference>
<evidence type="ECO:0000259" key="1">
    <source>
        <dbReference type="PROSITE" id="PS51186"/>
    </source>
</evidence>
<evidence type="ECO:0000313" key="2">
    <source>
        <dbReference type="EMBL" id="QMU28102.1"/>
    </source>
</evidence>
<feature type="domain" description="N-acetyltransferase" evidence="1">
    <location>
        <begin position="1"/>
        <end position="159"/>
    </location>
</feature>
<dbReference type="RefSeq" id="WP_182415290.1">
    <property type="nucleotide sequence ID" value="NZ_CP055153.1"/>
</dbReference>
<dbReference type="InterPro" id="IPR016181">
    <property type="entry name" value="Acyl_CoA_acyltransferase"/>
</dbReference>
<proteinExistence type="predicted"/>
<dbReference type="InterPro" id="IPR000182">
    <property type="entry name" value="GNAT_dom"/>
</dbReference>
<dbReference type="PROSITE" id="PS51186">
    <property type="entry name" value="GNAT"/>
    <property type="match status" value="1"/>
</dbReference>
<dbReference type="Proteomes" id="UP000514509">
    <property type="component" value="Chromosome"/>
</dbReference>
<dbReference type="Gene3D" id="3.40.630.30">
    <property type="match status" value="1"/>
</dbReference>
<gene>
    <name evidence="2" type="ORF">HUW48_08595</name>
</gene>
<protein>
    <submittedName>
        <fullName evidence="2">GNAT family N-acetyltransferase</fullName>
    </submittedName>
</protein>
<organism evidence="2 3">
    <name type="scientific">Adhaeribacter radiodurans</name>
    <dbReference type="NCBI Taxonomy" id="2745197"/>
    <lineage>
        <taxon>Bacteria</taxon>
        <taxon>Pseudomonadati</taxon>
        <taxon>Bacteroidota</taxon>
        <taxon>Cytophagia</taxon>
        <taxon>Cytophagales</taxon>
        <taxon>Hymenobacteraceae</taxon>
        <taxon>Adhaeribacter</taxon>
    </lineage>
</organism>
<dbReference type="EMBL" id="CP055153">
    <property type="protein sequence ID" value="QMU28102.1"/>
    <property type="molecule type" value="Genomic_DNA"/>
</dbReference>
<reference evidence="2 3" key="1">
    <citation type="submission" date="2020-06" db="EMBL/GenBank/DDBJ databases">
        <authorList>
            <person name="Hwang Y.J."/>
        </authorList>
    </citation>
    <scope>NUCLEOTIDE SEQUENCE [LARGE SCALE GENOMIC DNA]</scope>
    <source>
        <strain evidence="2 3">KUDC8001</strain>
    </source>
</reference>
<dbReference type="GO" id="GO:0016747">
    <property type="term" value="F:acyltransferase activity, transferring groups other than amino-acyl groups"/>
    <property type="evidence" value="ECO:0007669"/>
    <property type="project" value="InterPro"/>
</dbReference>
<dbReference type="Pfam" id="PF13302">
    <property type="entry name" value="Acetyltransf_3"/>
    <property type="match status" value="1"/>
</dbReference>
<dbReference type="AlphaFoldDB" id="A0A7L7L5L1"/>
<keyword evidence="2" id="KW-0808">Transferase</keyword>
<evidence type="ECO:0000313" key="3">
    <source>
        <dbReference type="Proteomes" id="UP000514509"/>
    </source>
</evidence>
<sequence>MTLRQLSDSDKEEIWALRSNVHINKYLERQPSKSLEEAITFINRVNSNISNNDSLYWAITLTGHKNLIGTICLFDFSDEKSKCEMGYELLIDYQGQGIMHEAAEKVIEYGIQTICLTRIEAFTHKDNQSSTNLLNKLGFKISDKPDQANNDLLLFSLTR</sequence>
<dbReference type="PANTHER" id="PTHR43792">
    <property type="entry name" value="GNAT FAMILY, PUTATIVE (AFU_ORTHOLOGUE AFUA_3G00765)-RELATED-RELATED"/>
    <property type="match status" value="1"/>
</dbReference>
<keyword evidence="3" id="KW-1185">Reference proteome</keyword>
<dbReference type="KEGG" id="add:HUW48_08595"/>